<comment type="caution">
    <text evidence="2">The sequence shown here is derived from an EMBL/GenBank/DDBJ whole genome shotgun (WGS) entry which is preliminary data.</text>
</comment>
<evidence type="ECO:0000259" key="1">
    <source>
        <dbReference type="PROSITE" id="PS50878"/>
    </source>
</evidence>
<dbReference type="InterPro" id="IPR000477">
    <property type="entry name" value="RT_dom"/>
</dbReference>
<evidence type="ECO:0000313" key="2">
    <source>
        <dbReference type="EMBL" id="KAJ0188467.1"/>
    </source>
</evidence>
<protein>
    <recommendedName>
        <fullName evidence="1">Reverse transcriptase domain-containing protein</fullName>
    </recommendedName>
</protein>
<name>A0A9R1UJ94_LACSA</name>
<organism evidence="2 3">
    <name type="scientific">Lactuca sativa</name>
    <name type="common">Garden lettuce</name>
    <dbReference type="NCBI Taxonomy" id="4236"/>
    <lineage>
        <taxon>Eukaryota</taxon>
        <taxon>Viridiplantae</taxon>
        <taxon>Streptophyta</taxon>
        <taxon>Embryophyta</taxon>
        <taxon>Tracheophyta</taxon>
        <taxon>Spermatophyta</taxon>
        <taxon>Magnoliopsida</taxon>
        <taxon>eudicotyledons</taxon>
        <taxon>Gunneridae</taxon>
        <taxon>Pentapetalae</taxon>
        <taxon>asterids</taxon>
        <taxon>campanulids</taxon>
        <taxon>Asterales</taxon>
        <taxon>Asteraceae</taxon>
        <taxon>Cichorioideae</taxon>
        <taxon>Cichorieae</taxon>
        <taxon>Lactucinae</taxon>
        <taxon>Lactuca</taxon>
    </lineage>
</organism>
<accession>A0A9R1UJ94</accession>
<feature type="domain" description="Reverse transcriptase" evidence="1">
    <location>
        <begin position="1"/>
        <end position="196"/>
    </location>
</feature>
<dbReference type="AlphaFoldDB" id="A0A9R1UJ94"/>
<dbReference type="EMBL" id="NBSK02000009">
    <property type="protein sequence ID" value="KAJ0188467.1"/>
    <property type="molecule type" value="Genomic_DNA"/>
</dbReference>
<dbReference type="Pfam" id="PF13966">
    <property type="entry name" value="zf-RVT"/>
    <property type="match status" value="1"/>
</dbReference>
<reference evidence="2 3" key="1">
    <citation type="journal article" date="2017" name="Nat. Commun.">
        <title>Genome assembly with in vitro proximity ligation data and whole-genome triplication in lettuce.</title>
        <authorList>
            <person name="Reyes-Chin-Wo S."/>
            <person name="Wang Z."/>
            <person name="Yang X."/>
            <person name="Kozik A."/>
            <person name="Arikit S."/>
            <person name="Song C."/>
            <person name="Xia L."/>
            <person name="Froenicke L."/>
            <person name="Lavelle D.O."/>
            <person name="Truco M.J."/>
            <person name="Xia R."/>
            <person name="Zhu S."/>
            <person name="Xu C."/>
            <person name="Xu H."/>
            <person name="Xu X."/>
            <person name="Cox K."/>
            <person name="Korf I."/>
            <person name="Meyers B.C."/>
            <person name="Michelmore R.W."/>
        </authorList>
    </citation>
    <scope>NUCLEOTIDE SEQUENCE [LARGE SCALE GENOMIC DNA]</scope>
    <source>
        <strain evidence="3">cv. Salinas</strain>
        <tissue evidence="2">Seedlings</tissue>
    </source>
</reference>
<proteinExistence type="predicted"/>
<sequence>MKCAHGQKKSKEKMLLFKVDFNKAFDSVNWEFGMGRGKWRGWIQSCLKIPTLSVLLNGSPTKEFGMGRGIRQGDPLYPLLFLIAIEGLHIVMEEACAKGIFRGMRIPNSDLCISHLLYADDALFVGEWSDDNIKNLTRILRCFHVSSGLKVNFNKSRIFGISVDRQEVTSLVEPLGCVIKKLESIRRRFLWGGTNEHKKINWVSWQSVTAPKEIGGLGMGSLRALNLSLITKWIWRLKVDNSGLWSKISEINMLTTTVRDFQLMNGRDKWMCTLSSDGVFYVDALRLKIDCWNMPLVETPLRWIHEITLKVTCFMWRANLDRIPTACALLKRGIQLESPLCTYCENEEEDASHVILRCPMVVQVWEWVFRWCDISNVQFGSVEELLKFSTQWGTCAKKRKSLISICYGTAWLIWKARCDWFFKKSRISPVKVADLVKSTVFS</sequence>
<dbReference type="PROSITE" id="PS50878">
    <property type="entry name" value="RT_POL"/>
    <property type="match status" value="1"/>
</dbReference>
<dbReference type="Pfam" id="PF00078">
    <property type="entry name" value="RVT_1"/>
    <property type="match status" value="1"/>
</dbReference>
<evidence type="ECO:0000313" key="3">
    <source>
        <dbReference type="Proteomes" id="UP000235145"/>
    </source>
</evidence>
<dbReference type="PANTHER" id="PTHR33116">
    <property type="entry name" value="REVERSE TRANSCRIPTASE ZINC-BINDING DOMAIN-CONTAINING PROTEIN-RELATED-RELATED"/>
    <property type="match status" value="1"/>
</dbReference>
<gene>
    <name evidence="2" type="ORF">LSAT_V11C900489130</name>
</gene>
<dbReference type="Proteomes" id="UP000235145">
    <property type="component" value="Unassembled WGS sequence"/>
</dbReference>
<dbReference type="InterPro" id="IPR026960">
    <property type="entry name" value="RVT-Znf"/>
</dbReference>
<dbReference type="PANTHER" id="PTHR33116:SF79">
    <property type="entry name" value="REVERSE TRANSCRIPTASE DOMAIN, ZINC FINGER, CCHC-TYPE-RELATED"/>
    <property type="match status" value="1"/>
</dbReference>
<keyword evidence="3" id="KW-1185">Reference proteome</keyword>